<evidence type="ECO:0000313" key="3">
    <source>
        <dbReference type="Proteomes" id="UP001305414"/>
    </source>
</evidence>
<protein>
    <submittedName>
        <fullName evidence="2">Uncharacterized protein</fullName>
    </submittedName>
</protein>
<proteinExistence type="predicted"/>
<evidence type="ECO:0000256" key="1">
    <source>
        <dbReference type="SAM" id="Coils"/>
    </source>
</evidence>
<keyword evidence="3" id="KW-1185">Reference proteome</keyword>
<dbReference type="Proteomes" id="UP001305414">
    <property type="component" value="Unassembled WGS sequence"/>
</dbReference>
<feature type="coiled-coil region" evidence="1">
    <location>
        <begin position="81"/>
        <end position="108"/>
    </location>
</feature>
<name>A0AAN7UUC1_9PEZI</name>
<comment type="caution">
    <text evidence="2">The sequence shown here is derived from an EMBL/GenBank/DDBJ whole genome shotgun (WGS) entry which is preliminary data.</text>
</comment>
<dbReference type="EMBL" id="JAWHQM010000006">
    <property type="protein sequence ID" value="KAK5627724.1"/>
    <property type="molecule type" value="Genomic_DNA"/>
</dbReference>
<gene>
    <name evidence="2" type="ORF">RRF57_003439</name>
</gene>
<keyword evidence="1" id="KW-0175">Coiled coil</keyword>
<dbReference type="AlphaFoldDB" id="A0AAN7UUC1"/>
<sequence>MQRLNPWSVFSKRQVITRLWDCQTRSLRLKRTGRLRGEPFEPEFPPFDISDLVLDLDGENTKGVRIFDPELDGEPEPQPRAAKIKRELQPIKERLAEFEAEYEQNESNFRSIADDVFNPLHINDFDVLALALLDSANVQRMAAREPTSYASTLNSVLDQNGVPHIIRYNTFNTIQYMWARRRMLNDSLSLGIRRPMTFNGHLTFPKIDRLVTMAVKSEPGRRRLSDLCDELCESLLASQDADPSLKLTLINNVMINLDRDKLPISTKLYDLGILTSIKCNAILTTQDYIKRRLEHGNLDDESIHIILTKIKETSMVLDTFSYHAIQLDISSQLRAVFSLLTGYTPGEDEPTLSLRSLIDRKNPRSFHLYIQCLARLGAFRTLWHEYHETDSASYNPNTFAVKGSNINKDFAKGDHIASAILHALVDNPDMASLAGSPGFNNTAGQFWQDCQLDMLAISRSAEVLATPGKKVGDTQLSSIYGANWGIMCGIIQEPSIDKALPALQAFLMSKPSFS</sequence>
<evidence type="ECO:0000313" key="2">
    <source>
        <dbReference type="EMBL" id="KAK5627724.1"/>
    </source>
</evidence>
<reference evidence="2 3" key="1">
    <citation type="submission" date="2023-10" db="EMBL/GenBank/DDBJ databases">
        <title>Draft genome sequence of Xylaria bambusicola isolate GMP-LS, the root and basal stem rot pathogen of sugarcane in Indonesia.</title>
        <authorList>
            <person name="Selvaraj P."/>
            <person name="Muralishankar V."/>
            <person name="Muruganantham S."/>
            <person name="Sp S."/>
            <person name="Haryani S."/>
            <person name="Lau K.J.X."/>
            <person name="Naqvi N.I."/>
        </authorList>
    </citation>
    <scope>NUCLEOTIDE SEQUENCE [LARGE SCALE GENOMIC DNA]</scope>
    <source>
        <strain evidence="2">GMP-LS</strain>
    </source>
</reference>
<organism evidence="2 3">
    <name type="scientific">Xylaria bambusicola</name>
    <dbReference type="NCBI Taxonomy" id="326684"/>
    <lineage>
        <taxon>Eukaryota</taxon>
        <taxon>Fungi</taxon>
        <taxon>Dikarya</taxon>
        <taxon>Ascomycota</taxon>
        <taxon>Pezizomycotina</taxon>
        <taxon>Sordariomycetes</taxon>
        <taxon>Xylariomycetidae</taxon>
        <taxon>Xylariales</taxon>
        <taxon>Xylariaceae</taxon>
        <taxon>Xylaria</taxon>
    </lineage>
</organism>
<accession>A0AAN7UUC1</accession>